<name>A0ABX0E370_9ACTN</name>
<accession>A0ABX0E370</accession>
<proteinExistence type="predicted"/>
<protein>
    <recommendedName>
        <fullName evidence="7">Anaphase-promoting complex subunit 4 WD40 domain-containing protein</fullName>
    </recommendedName>
</protein>
<organism evidence="5 6">
    <name type="scientific">Streptomyces ureilyticus</name>
    <dbReference type="NCBI Taxonomy" id="1775131"/>
    <lineage>
        <taxon>Bacteria</taxon>
        <taxon>Bacillati</taxon>
        <taxon>Actinomycetota</taxon>
        <taxon>Actinomycetes</taxon>
        <taxon>Kitasatosporales</taxon>
        <taxon>Streptomycetaceae</taxon>
        <taxon>Streptomyces</taxon>
    </lineage>
</organism>
<dbReference type="InterPro" id="IPR001680">
    <property type="entry name" value="WD40_rpt"/>
</dbReference>
<evidence type="ECO:0000256" key="3">
    <source>
        <dbReference type="PROSITE-ProRule" id="PRU00221"/>
    </source>
</evidence>
<dbReference type="SMART" id="SM00320">
    <property type="entry name" value="WD40"/>
    <property type="match status" value="2"/>
</dbReference>
<dbReference type="SUPFAM" id="SSF50978">
    <property type="entry name" value="WD40 repeat-like"/>
    <property type="match status" value="1"/>
</dbReference>
<dbReference type="PANTHER" id="PTHR19848">
    <property type="entry name" value="WD40 REPEAT PROTEIN"/>
    <property type="match status" value="1"/>
</dbReference>
<dbReference type="InterPro" id="IPR015943">
    <property type="entry name" value="WD40/YVTN_repeat-like_dom_sf"/>
</dbReference>
<dbReference type="Pfam" id="PF00400">
    <property type="entry name" value="WD40"/>
    <property type="match status" value="3"/>
</dbReference>
<dbReference type="Proteomes" id="UP001518140">
    <property type="component" value="Unassembled WGS sequence"/>
</dbReference>
<dbReference type="PANTHER" id="PTHR19848:SF8">
    <property type="entry name" value="F-BOX AND WD REPEAT DOMAIN CONTAINING 7"/>
    <property type="match status" value="1"/>
</dbReference>
<dbReference type="InterPro" id="IPR036322">
    <property type="entry name" value="WD40_repeat_dom_sf"/>
</dbReference>
<dbReference type="EMBL" id="JAAKZX010000101">
    <property type="protein sequence ID" value="NGO45736.1"/>
    <property type="molecule type" value="Genomic_DNA"/>
</dbReference>
<evidence type="ECO:0008006" key="7">
    <source>
        <dbReference type="Google" id="ProtNLM"/>
    </source>
</evidence>
<reference evidence="5 6" key="1">
    <citation type="submission" date="2020-02" db="EMBL/GenBank/DDBJ databases">
        <title>Whole-genome analyses of novel actinobacteria.</title>
        <authorList>
            <person name="Sahin N."/>
            <person name="Tokatli A."/>
        </authorList>
    </citation>
    <scope>NUCLEOTIDE SEQUENCE [LARGE SCALE GENOMIC DNA]</scope>
    <source>
        <strain evidence="5 6">YC419</strain>
    </source>
</reference>
<feature type="repeat" description="WD" evidence="3">
    <location>
        <begin position="1"/>
        <end position="24"/>
    </location>
</feature>
<dbReference type="InterPro" id="IPR019775">
    <property type="entry name" value="WD40_repeat_CS"/>
</dbReference>
<evidence type="ECO:0000256" key="1">
    <source>
        <dbReference type="ARBA" id="ARBA00022574"/>
    </source>
</evidence>
<dbReference type="Gene3D" id="2.130.10.10">
    <property type="entry name" value="YVTN repeat-like/Quinoprotein amine dehydrogenase"/>
    <property type="match status" value="1"/>
</dbReference>
<keyword evidence="6" id="KW-1185">Reference proteome</keyword>
<keyword evidence="1 3" id="KW-0853">WD repeat</keyword>
<dbReference type="PROSITE" id="PS50082">
    <property type="entry name" value="WD_REPEATS_2"/>
    <property type="match status" value="2"/>
</dbReference>
<evidence type="ECO:0000256" key="4">
    <source>
        <dbReference type="SAM" id="MobiDB-lite"/>
    </source>
</evidence>
<keyword evidence="2" id="KW-0677">Repeat</keyword>
<evidence type="ECO:0000256" key="2">
    <source>
        <dbReference type="ARBA" id="ARBA00022737"/>
    </source>
</evidence>
<comment type="caution">
    <text evidence="5">The sequence shown here is derived from an EMBL/GenBank/DDBJ whole genome shotgun (WGS) entry which is preliminary data.</text>
</comment>
<evidence type="ECO:0000313" key="5">
    <source>
        <dbReference type="EMBL" id="NGO45736.1"/>
    </source>
</evidence>
<dbReference type="PROSITE" id="PS00678">
    <property type="entry name" value="WD_REPEATS_1"/>
    <property type="match status" value="1"/>
</dbReference>
<gene>
    <name evidence="5" type="ORF">G6048_27550</name>
</gene>
<sequence>MAASGAADGTVRLWDITRHVARATRTVPDGGVNAVAISPDGRTVSGVGEDGTVRLWSAATGKPLATMTGHTGIVHAVVFSPDGRTLATAQLWNTNPQHTATRLCTTLDRDLTPRTGDTSFPDDTHDSPRINRGWHRGDDFGLRDERI</sequence>
<dbReference type="PROSITE" id="PS50294">
    <property type="entry name" value="WD_REPEATS_REGION"/>
    <property type="match status" value="1"/>
</dbReference>
<feature type="repeat" description="WD" evidence="3">
    <location>
        <begin position="32"/>
        <end position="66"/>
    </location>
</feature>
<feature type="region of interest" description="Disordered" evidence="4">
    <location>
        <begin position="112"/>
        <end position="147"/>
    </location>
</feature>
<evidence type="ECO:0000313" key="6">
    <source>
        <dbReference type="Proteomes" id="UP001518140"/>
    </source>
</evidence>
<feature type="compositionally biased region" description="Basic and acidic residues" evidence="4">
    <location>
        <begin position="122"/>
        <end position="147"/>
    </location>
</feature>